<dbReference type="SUPFAM" id="SSF47336">
    <property type="entry name" value="ACP-like"/>
    <property type="match status" value="1"/>
</dbReference>
<dbReference type="Pfam" id="PF13193">
    <property type="entry name" value="AMP-binding_C"/>
    <property type="match status" value="1"/>
</dbReference>
<keyword evidence="1" id="KW-0596">Phosphopantetheine</keyword>
<organism evidence="4 5">
    <name type="scientific">Photorhabdus laumondii subsp. clarkei</name>
    <dbReference type="NCBI Taxonomy" id="2029685"/>
    <lineage>
        <taxon>Bacteria</taxon>
        <taxon>Pseudomonadati</taxon>
        <taxon>Pseudomonadota</taxon>
        <taxon>Gammaproteobacteria</taxon>
        <taxon>Enterobacterales</taxon>
        <taxon>Morganellaceae</taxon>
        <taxon>Photorhabdus</taxon>
    </lineage>
</organism>
<dbReference type="InterPro" id="IPR045851">
    <property type="entry name" value="AMP-bd_C_sf"/>
</dbReference>
<reference evidence="4 5" key="1">
    <citation type="journal article" date="2018" name="Int. J. Syst. Evol. Microbiol.">
        <title>Whole-genome-based revisit of Photorhabdus phylogeny: proposal for the elevation of most Photorhabdus subspecies to the species level and description of one novel species Photorhabdus bodei sp. nov., and one novel subspecies Photorhabdus laumondii subsp. clarkei subsp. nov.</title>
        <authorList>
            <person name="Machado R.A.R."/>
            <person name="Wuthrich D."/>
            <person name="Kuhnert P."/>
            <person name="Arce C.C.M."/>
            <person name="Thonen L."/>
            <person name="Ruiz C."/>
            <person name="Zhang X."/>
            <person name="Robert C.A.M."/>
            <person name="Karimi J."/>
            <person name="Kamali S."/>
            <person name="Ma J."/>
            <person name="Bruggmann R."/>
            <person name="Erb M."/>
        </authorList>
    </citation>
    <scope>NUCLEOTIDE SEQUENCE [LARGE SCALE GENOMIC DNA]</scope>
    <source>
        <strain evidence="4 5">BOJ-47</strain>
    </source>
</reference>
<dbReference type="InterPro" id="IPR036291">
    <property type="entry name" value="NAD(P)-bd_dom_sf"/>
</dbReference>
<protein>
    <recommendedName>
        <fullName evidence="3">Carrier domain-containing protein</fullName>
    </recommendedName>
</protein>
<dbReference type="PROSITE" id="PS00455">
    <property type="entry name" value="AMP_BINDING"/>
    <property type="match status" value="1"/>
</dbReference>
<evidence type="ECO:0000256" key="2">
    <source>
        <dbReference type="ARBA" id="ARBA00022553"/>
    </source>
</evidence>
<dbReference type="InterPro" id="IPR036736">
    <property type="entry name" value="ACP-like_sf"/>
</dbReference>
<comment type="caution">
    <text evidence="4">The sequence shown here is derived from an EMBL/GenBank/DDBJ whole genome shotgun (WGS) entry which is preliminary data.</text>
</comment>
<name>A0A329VCZ1_9GAMM</name>
<dbReference type="InterPro" id="IPR020845">
    <property type="entry name" value="AMP-binding_CS"/>
</dbReference>
<dbReference type="InterPro" id="IPR000873">
    <property type="entry name" value="AMP-dep_synth/lig_dom"/>
</dbReference>
<dbReference type="CDD" id="cd05930">
    <property type="entry name" value="A_NRPS"/>
    <property type="match status" value="1"/>
</dbReference>
<dbReference type="Gene3D" id="3.30.300.30">
    <property type="match status" value="1"/>
</dbReference>
<feature type="domain" description="Carrier" evidence="3">
    <location>
        <begin position="527"/>
        <end position="602"/>
    </location>
</feature>
<evidence type="ECO:0000313" key="4">
    <source>
        <dbReference type="EMBL" id="RAW86914.1"/>
    </source>
</evidence>
<dbReference type="PANTHER" id="PTHR44845:SF6">
    <property type="entry name" value="BETA-ALANINE-ACTIVATING ENZYME"/>
    <property type="match status" value="1"/>
</dbReference>
<keyword evidence="2" id="KW-0597">Phosphoprotein</keyword>
<dbReference type="PROSITE" id="PS50075">
    <property type="entry name" value="CARRIER"/>
    <property type="match status" value="1"/>
</dbReference>
<dbReference type="InterPro" id="IPR013120">
    <property type="entry name" value="FAR_NAD-bd"/>
</dbReference>
<dbReference type="PANTHER" id="PTHR44845">
    <property type="entry name" value="CARRIER DOMAIN-CONTAINING PROTEIN"/>
    <property type="match status" value="1"/>
</dbReference>
<dbReference type="SUPFAM" id="SSF51735">
    <property type="entry name" value="NAD(P)-binding Rossmann-fold domains"/>
    <property type="match status" value="1"/>
</dbReference>
<evidence type="ECO:0000313" key="5">
    <source>
        <dbReference type="Proteomes" id="UP000250870"/>
    </source>
</evidence>
<dbReference type="RefSeq" id="WP_113026610.1">
    <property type="nucleotide sequence ID" value="NZ_CAWNWQ010000028.1"/>
</dbReference>
<dbReference type="Pfam" id="PF07993">
    <property type="entry name" value="NAD_binding_4"/>
    <property type="match status" value="2"/>
</dbReference>
<dbReference type="Pfam" id="PF00501">
    <property type="entry name" value="AMP-binding"/>
    <property type="match status" value="1"/>
</dbReference>
<accession>A0A329VCZ1</accession>
<proteinExistence type="predicted"/>
<sequence>MRKMTISRQKILSLECGKNGDNQTPLWRAFSSAASRSPLEVACCGPKSTVTYSQMYSMVLCCSNYLAQVGVKEDSRVSLILPKDIQLLVYLLACWKIGASVLILDEDAPQEQINHRIHTANADIIIGSNFPEYNTAAFDMVATLKSGELNQFSDNAFQSGIIDESLSPQVDRLASIIFTSGSTGAPKCVGLSHIGLLNTIIGLVGHYKLRASSRVAWAASLSFDSAIAEPLLALLSGATLMIPDTQEPLIGSYLEKFVHQKEITHLILTPTVLETTKPQRIPAGITIALVGEPLSPATLTRWADNRTLYNAYGPSEASICATITSPLCAGDEITVGWPLPGVEISIVDENLEPVPNYVIGEIIISGLGISLGYLNDAEATKSVFINAGPDGERCYLTGDIGFKDDYGQLVLKGRKDSQVKIDGRRIDLADVERVLGLFGPIRQVAAIKQDRNGGKALLVAYIVTDPGRPPPTVQELRGHASKSLPHHMVPSKWYWVAEMPVTQNGKLDRRKLVDLAAEELMCAGSRPAEGVLEARIADIFSQILQLDRIGRSDDFFALGGTSLDVIRFIEKLRIVFETDFNSGDLLEEPTVAGVAKRLCTAKVYIEQPNNLPPETEPDVLPSSVAYTPVIWHEHYPQKVFLTGGTGFFGSGILEALLTETSALIICAVRSPVAGQVTRLTSAMRKARTWNLQWEKRIKTIQLDLTDLHVQKDKVTKTVGDVDLIIHCGANVNLAYDYNSLSRENVFSTSVLVELAAIGAAKRFLYVSSRSAIDPTDISGYGQSKRAAEKIMIAAFKRGLAGLIVRPGRITGHTEQEGTNPNDFIVRYLTLCHQLGKYPRGLGAFYGVPVDTLSNQLVRAIIAPSIADNPIIEPADSEMYVFDEIFEQISMLGTEVQAVDVQEWLSTVYNVETVGLEVMYPDVLIAVRDYWEQMKHTYLLEQSAVYSATTPCSRSRRTSALARFVARKRI</sequence>
<dbReference type="Gene3D" id="3.40.50.12780">
    <property type="entry name" value="N-terminal domain of ligase-like"/>
    <property type="match status" value="1"/>
</dbReference>
<dbReference type="InterPro" id="IPR042099">
    <property type="entry name" value="ANL_N_sf"/>
</dbReference>
<evidence type="ECO:0000259" key="3">
    <source>
        <dbReference type="PROSITE" id="PS50075"/>
    </source>
</evidence>
<dbReference type="Gene3D" id="1.10.1200.10">
    <property type="entry name" value="ACP-like"/>
    <property type="match status" value="1"/>
</dbReference>
<dbReference type="InterPro" id="IPR025110">
    <property type="entry name" value="AMP-bd_C"/>
</dbReference>
<dbReference type="AlphaFoldDB" id="A0A329VCZ1"/>
<dbReference type="Pfam" id="PF00550">
    <property type="entry name" value="PP-binding"/>
    <property type="match status" value="1"/>
</dbReference>
<dbReference type="Gene3D" id="3.40.50.720">
    <property type="entry name" value="NAD(P)-binding Rossmann-like Domain"/>
    <property type="match status" value="1"/>
</dbReference>
<dbReference type="Proteomes" id="UP000250870">
    <property type="component" value="Unassembled WGS sequence"/>
</dbReference>
<evidence type="ECO:0000256" key="1">
    <source>
        <dbReference type="ARBA" id="ARBA00022450"/>
    </source>
</evidence>
<dbReference type="EMBL" id="NSCI01000028">
    <property type="protein sequence ID" value="RAW86914.1"/>
    <property type="molecule type" value="Genomic_DNA"/>
</dbReference>
<dbReference type="InterPro" id="IPR009081">
    <property type="entry name" value="PP-bd_ACP"/>
</dbReference>
<dbReference type="SUPFAM" id="SSF56801">
    <property type="entry name" value="Acetyl-CoA synthetase-like"/>
    <property type="match status" value="1"/>
</dbReference>
<gene>
    <name evidence="4" type="ORF">CKY01_17555</name>
</gene>